<dbReference type="SMART" id="SM00860">
    <property type="entry name" value="SMI1_KNR4"/>
    <property type="match status" value="1"/>
</dbReference>
<dbReference type="Gene3D" id="3.40.1580.10">
    <property type="entry name" value="SMI1/KNR4-like"/>
    <property type="match status" value="1"/>
</dbReference>
<comment type="caution">
    <text evidence="2">The sequence shown here is derived from an EMBL/GenBank/DDBJ whole genome shotgun (WGS) entry which is preliminary data.</text>
</comment>
<reference evidence="3" key="1">
    <citation type="journal article" date="2019" name="Int. J. Syst. Evol. Microbiol.">
        <title>The Global Catalogue of Microorganisms (GCM) 10K type strain sequencing project: providing services to taxonomists for standard genome sequencing and annotation.</title>
        <authorList>
            <consortium name="The Broad Institute Genomics Platform"/>
            <consortium name="The Broad Institute Genome Sequencing Center for Infectious Disease"/>
            <person name="Wu L."/>
            <person name="Ma J."/>
        </authorList>
    </citation>
    <scope>NUCLEOTIDE SEQUENCE [LARGE SCALE GENOMIC DNA]</scope>
    <source>
        <strain evidence="3">CGMCC 1.12151</strain>
    </source>
</reference>
<name>A0ABV9MB71_9BACL</name>
<dbReference type="InterPro" id="IPR018958">
    <property type="entry name" value="Knr4/Smi1-like_dom"/>
</dbReference>
<sequence>MKELIELFETHQQGVGEPAIRQAEQNLNARFPQQYVELFQLANGPQIGEWQLFPVKDPDNEKKTWDDVVRQNSEAAELPEELLIIGHDGTGDYVCFTVEDGQAQGAVFLWDHETRQVEKLAPSLKQFILYTTEEEDEE</sequence>
<dbReference type="SUPFAM" id="SSF160631">
    <property type="entry name" value="SMI1/KNR4-like"/>
    <property type="match status" value="1"/>
</dbReference>
<keyword evidence="3" id="KW-1185">Reference proteome</keyword>
<dbReference type="EMBL" id="JBHSGL010000005">
    <property type="protein sequence ID" value="MFC4713011.1"/>
    <property type="molecule type" value="Genomic_DNA"/>
</dbReference>
<feature type="domain" description="Knr4/Smi1-like" evidence="1">
    <location>
        <begin position="14"/>
        <end position="130"/>
    </location>
</feature>
<accession>A0ABV9MB71</accession>
<dbReference type="Proteomes" id="UP001595932">
    <property type="component" value="Unassembled WGS sequence"/>
</dbReference>
<evidence type="ECO:0000259" key="1">
    <source>
        <dbReference type="SMART" id="SM00860"/>
    </source>
</evidence>
<proteinExistence type="predicted"/>
<gene>
    <name evidence="2" type="ORF">ACFO5U_09080</name>
</gene>
<organism evidence="2 3">
    <name type="scientific">Planococcus dechangensis</name>
    <dbReference type="NCBI Taxonomy" id="1176255"/>
    <lineage>
        <taxon>Bacteria</taxon>
        <taxon>Bacillati</taxon>
        <taxon>Bacillota</taxon>
        <taxon>Bacilli</taxon>
        <taxon>Bacillales</taxon>
        <taxon>Caryophanaceae</taxon>
        <taxon>Planococcus</taxon>
    </lineage>
</organism>
<dbReference type="Pfam" id="PF14567">
    <property type="entry name" value="SUKH_5"/>
    <property type="match status" value="1"/>
</dbReference>
<protein>
    <submittedName>
        <fullName evidence="2">SMI1/KNR4 family protein</fullName>
    </submittedName>
</protein>
<dbReference type="RefSeq" id="WP_377278578.1">
    <property type="nucleotide sequence ID" value="NZ_JBHSGL010000005.1"/>
</dbReference>
<dbReference type="InterPro" id="IPR037883">
    <property type="entry name" value="Knr4/Smi1-like_sf"/>
</dbReference>
<evidence type="ECO:0000313" key="2">
    <source>
        <dbReference type="EMBL" id="MFC4713011.1"/>
    </source>
</evidence>
<evidence type="ECO:0000313" key="3">
    <source>
        <dbReference type="Proteomes" id="UP001595932"/>
    </source>
</evidence>